<dbReference type="EMBL" id="JBEPNZ010000001">
    <property type="protein sequence ID" value="MET3943762.1"/>
    <property type="molecule type" value="Genomic_DNA"/>
</dbReference>
<organism evidence="2 3">
    <name type="scientific">Corynebacterium mucifaciens</name>
    <dbReference type="NCBI Taxonomy" id="57171"/>
    <lineage>
        <taxon>Bacteria</taxon>
        <taxon>Bacillati</taxon>
        <taxon>Actinomycetota</taxon>
        <taxon>Actinomycetes</taxon>
        <taxon>Mycobacteriales</taxon>
        <taxon>Corynebacteriaceae</taxon>
        <taxon>Corynebacterium</taxon>
    </lineage>
</organism>
<evidence type="ECO:0008006" key="4">
    <source>
        <dbReference type="Google" id="ProtNLM"/>
    </source>
</evidence>
<proteinExistence type="predicted"/>
<feature type="transmembrane region" description="Helical" evidence="1">
    <location>
        <begin position="77"/>
        <end position="97"/>
    </location>
</feature>
<keyword evidence="1" id="KW-0812">Transmembrane</keyword>
<evidence type="ECO:0000313" key="3">
    <source>
        <dbReference type="Proteomes" id="UP001549139"/>
    </source>
</evidence>
<gene>
    <name evidence="2" type="ORF">JOF50_000561</name>
</gene>
<evidence type="ECO:0000313" key="2">
    <source>
        <dbReference type="EMBL" id="MET3943762.1"/>
    </source>
</evidence>
<name>A0ABV2NWJ9_9CORY</name>
<keyword evidence="3" id="KW-1185">Reference proteome</keyword>
<reference evidence="2 3" key="1">
    <citation type="submission" date="2024-06" db="EMBL/GenBank/DDBJ databases">
        <title>Sequencing the genomes of 1000 actinobacteria strains.</title>
        <authorList>
            <person name="Klenk H.-P."/>
        </authorList>
    </citation>
    <scope>NUCLEOTIDE SEQUENCE [LARGE SCALE GENOMIC DNA]</scope>
    <source>
        <strain evidence="2 3">DSM 44265</strain>
    </source>
</reference>
<accession>A0ABV2NWJ9</accession>
<dbReference type="Proteomes" id="UP001549139">
    <property type="component" value="Unassembled WGS sequence"/>
</dbReference>
<keyword evidence="1" id="KW-1133">Transmembrane helix</keyword>
<keyword evidence="1" id="KW-0472">Membrane</keyword>
<comment type="caution">
    <text evidence="2">The sequence shown here is derived from an EMBL/GenBank/DDBJ whole genome shotgun (WGS) entry which is preliminary data.</text>
</comment>
<sequence>MNKLRSAKPFPPRRARYTRSMAPLKNITKTFQGAWNGLSSDQKTLAGALATIDTAGKALALRDLARTDSRHIRGPKWLWTPIIGAVNTLGWAAWFAVGKKR</sequence>
<protein>
    <recommendedName>
        <fullName evidence="4">Cardiolipin synthase N-terminal domain-containing protein</fullName>
    </recommendedName>
</protein>
<evidence type="ECO:0000256" key="1">
    <source>
        <dbReference type="SAM" id="Phobius"/>
    </source>
</evidence>